<proteinExistence type="predicted"/>
<reference evidence="2 3" key="1">
    <citation type="journal article" date="2018" name="Sci. Rep.">
        <title>Genomic signatures of local adaptation to the degree of environmental predictability in rotifers.</title>
        <authorList>
            <person name="Franch-Gras L."/>
            <person name="Hahn C."/>
            <person name="Garcia-Roger E.M."/>
            <person name="Carmona M.J."/>
            <person name="Serra M."/>
            <person name="Gomez A."/>
        </authorList>
    </citation>
    <scope>NUCLEOTIDE SEQUENCE [LARGE SCALE GENOMIC DNA]</scope>
    <source>
        <strain evidence="2">HYR1</strain>
    </source>
</reference>
<protein>
    <submittedName>
        <fullName evidence="2">Uncharacterized protein</fullName>
    </submittedName>
</protein>
<evidence type="ECO:0000313" key="3">
    <source>
        <dbReference type="Proteomes" id="UP000276133"/>
    </source>
</evidence>
<gene>
    <name evidence="2" type="ORF">BpHYR1_015522</name>
</gene>
<dbReference type="Proteomes" id="UP000276133">
    <property type="component" value="Unassembled WGS sequence"/>
</dbReference>
<keyword evidence="1" id="KW-0812">Transmembrane</keyword>
<name>A0A3M7QMA0_BRAPC</name>
<dbReference type="AlphaFoldDB" id="A0A3M7QMA0"/>
<sequence>MNKLYILLAENTYSPKIPDFRGKSGKLKKYLNFIKQFLEKKTLHFITLFYTILWKITQFNSHFFIFWPTFLILIEFLPTCLFSGYLNNLVAFLQISDRSDMKSYIRDKLKKKKDPLIVRKEIVISLINKFLMSKVSKASNIPNYVSGSENDIEMENSTVQERKRREKRTRNWIIENANSNKQAAMDFIKNENTWSLHFNNKAQNGNKTKIKC</sequence>
<keyword evidence="3" id="KW-1185">Reference proteome</keyword>
<keyword evidence="1" id="KW-0472">Membrane</keyword>
<accession>A0A3M7QMA0</accession>
<dbReference type="EMBL" id="REGN01005655">
    <property type="protein sequence ID" value="RNA12567.1"/>
    <property type="molecule type" value="Genomic_DNA"/>
</dbReference>
<organism evidence="2 3">
    <name type="scientific">Brachionus plicatilis</name>
    <name type="common">Marine rotifer</name>
    <name type="synonym">Brachionus muelleri</name>
    <dbReference type="NCBI Taxonomy" id="10195"/>
    <lineage>
        <taxon>Eukaryota</taxon>
        <taxon>Metazoa</taxon>
        <taxon>Spiralia</taxon>
        <taxon>Gnathifera</taxon>
        <taxon>Rotifera</taxon>
        <taxon>Eurotatoria</taxon>
        <taxon>Monogononta</taxon>
        <taxon>Pseudotrocha</taxon>
        <taxon>Ploima</taxon>
        <taxon>Brachionidae</taxon>
        <taxon>Brachionus</taxon>
    </lineage>
</organism>
<evidence type="ECO:0000256" key="1">
    <source>
        <dbReference type="SAM" id="Phobius"/>
    </source>
</evidence>
<comment type="caution">
    <text evidence="2">The sequence shown here is derived from an EMBL/GenBank/DDBJ whole genome shotgun (WGS) entry which is preliminary data.</text>
</comment>
<evidence type="ECO:0000313" key="2">
    <source>
        <dbReference type="EMBL" id="RNA12567.1"/>
    </source>
</evidence>
<feature type="transmembrane region" description="Helical" evidence="1">
    <location>
        <begin position="65"/>
        <end position="93"/>
    </location>
</feature>
<keyword evidence="1" id="KW-1133">Transmembrane helix</keyword>